<evidence type="ECO:0000313" key="2">
    <source>
        <dbReference type="EMBL" id="KAF2650203.1"/>
    </source>
</evidence>
<reference evidence="2" key="1">
    <citation type="journal article" date="2020" name="Stud. Mycol.">
        <title>101 Dothideomycetes genomes: a test case for predicting lifestyles and emergence of pathogens.</title>
        <authorList>
            <person name="Haridas S."/>
            <person name="Albert R."/>
            <person name="Binder M."/>
            <person name="Bloem J."/>
            <person name="Labutti K."/>
            <person name="Salamov A."/>
            <person name="Andreopoulos B."/>
            <person name="Baker S."/>
            <person name="Barry K."/>
            <person name="Bills G."/>
            <person name="Bluhm B."/>
            <person name="Cannon C."/>
            <person name="Castanera R."/>
            <person name="Culley D."/>
            <person name="Daum C."/>
            <person name="Ezra D."/>
            <person name="Gonzalez J."/>
            <person name="Henrissat B."/>
            <person name="Kuo A."/>
            <person name="Liang C."/>
            <person name="Lipzen A."/>
            <person name="Lutzoni F."/>
            <person name="Magnuson J."/>
            <person name="Mondo S."/>
            <person name="Nolan M."/>
            <person name="Ohm R."/>
            <person name="Pangilinan J."/>
            <person name="Park H.-J."/>
            <person name="Ramirez L."/>
            <person name="Alfaro M."/>
            <person name="Sun H."/>
            <person name="Tritt A."/>
            <person name="Yoshinaga Y."/>
            <person name="Zwiers L.-H."/>
            <person name="Turgeon B."/>
            <person name="Goodwin S."/>
            <person name="Spatafora J."/>
            <person name="Crous P."/>
            <person name="Grigoriev I."/>
        </authorList>
    </citation>
    <scope>NUCLEOTIDE SEQUENCE</scope>
    <source>
        <strain evidence="2">CBS 122681</strain>
    </source>
</reference>
<organism evidence="2 3">
    <name type="scientific">Lophiostoma macrostomum CBS 122681</name>
    <dbReference type="NCBI Taxonomy" id="1314788"/>
    <lineage>
        <taxon>Eukaryota</taxon>
        <taxon>Fungi</taxon>
        <taxon>Dikarya</taxon>
        <taxon>Ascomycota</taxon>
        <taxon>Pezizomycotina</taxon>
        <taxon>Dothideomycetes</taxon>
        <taxon>Pleosporomycetidae</taxon>
        <taxon>Pleosporales</taxon>
        <taxon>Lophiostomataceae</taxon>
        <taxon>Lophiostoma</taxon>
    </lineage>
</organism>
<evidence type="ECO:0000313" key="3">
    <source>
        <dbReference type="Proteomes" id="UP000799324"/>
    </source>
</evidence>
<feature type="region of interest" description="Disordered" evidence="1">
    <location>
        <begin position="98"/>
        <end position="129"/>
    </location>
</feature>
<sequence>MFYDLNVPWTENHRELQRTIAFLDELGYDVVALTHSLSGKLPADLVSPLALFIESICGSHQSCHSFCIELSLCVFDYQLVYSTTNNMSICSPKPDIHQDLTSTRPLQSHIPSPSQHPHACASSDAAPFP</sequence>
<dbReference type="AlphaFoldDB" id="A0A6A6SUE4"/>
<accession>A0A6A6SUE4</accession>
<dbReference type="EMBL" id="MU004463">
    <property type="protein sequence ID" value="KAF2650203.1"/>
    <property type="molecule type" value="Genomic_DNA"/>
</dbReference>
<dbReference type="OrthoDB" id="17948at2759"/>
<gene>
    <name evidence="2" type="ORF">K491DRAFT_145749</name>
</gene>
<keyword evidence="3" id="KW-1185">Reference proteome</keyword>
<feature type="compositionally biased region" description="Polar residues" evidence="1">
    <location>
        <begin position="99"/>
        <end position="115"/>
    </location>
</feature>
<dbReference type="Proteomes" id="UP000799324">
    <property type="component" value="Unassembled WGS sequence"/>
</dbReference>
<name>A0A6A6SUE4_9PLEO</name>
<evidence type="ECO:0000256" key="1">
    <source>
        <dbReference type="SAM" id="MobiDB-lite"/>
    </source>
</evidence>
<proteinExistence type="predicted"/>
<protein>
    <submittedName>
        <fullName evidence="2">Uncharacterized protein</fullName>
    </submittedName>
</protein>